<evidence type="ECO:0000256" key="3">
    <source>
        <dbReference type="ARBA" id="ARBA00023015"/>
    </source>
</evidence>
<comment type="caution">
    <text evidence="8">The sequence shown here is derived from an EMBL/GenBank/DDBJ whole genome shotgun (WGS) entry which is preliminary data.</text>
</comment>
<dbReference type="PROSITE" id="PS50112">
    <property type="entry name" value="PAS"/>
    <property type="match status" value="1"/>
</dbReference>
<dbReference type="SMART" id="SM00382">
    <property type="entry name" value="AAA"/>
    <property type="match status" value="1"/>
</dbReference>
<keyword evidence="2" id="KW-0067">ATP-binding</keyword>
<keyword evidence="3" id="KW-0805">Transcription regulation</keyword>
<evidence type="ECO:0000256" key="4">
    <source>
        <dbReference type="ARBA" id="ARBA00023125"/>
    </source>
</evidence>
<dbReference type="Gene3D" id="1.10.8.60">
    <property type="match status" value="1"/>
</dbReference>
<dbReference type="RefSeq" id="WP_066240836.1">
    <property type="nucleotide sequence ID" value="NZ_LSGP01000017.1"/>
</dbReference>
<dbReference type="SUPFAM" id="SSF52540">
    <property type="entry name" value="P-loop containing nucleoside triphosphate hydrolases"/>
    <property type="match status" value="1"/>
</dbReference>
<dbReference type="PROSITE" id="PS00675">
    <property type="entry name" value="SIGMA54_INTERACT_1"/>
    <property type="match status" value="1"/>
</dbReference>
<dbReference type="CDD" id="cd00130">
    <property type="entry name" value="PAS"/>
    <property type="match status" value="1"/>
</dbReference>
<dbReference type="STRING" id="1794912.AXX12_06325"/>
<accession>A0A154BQ40</accession>
<gene>
    <name evidence="8" type="ORF">AXX12_06325</name>
</gene>
<dbReference type="Gene3D" id="3.30.450.20">
    <property type="entry name" value="PAS domain"/>
    <property type="match status" value="1"/>
</dbReference>
<dbReference type="OrthoDB" id="9765164at2"/>
<evidence type="ECO:0000313" key="8">
    <source>
        <dbReference type="EMBL" id="KYZ76056.1"/>
    </source>
</evidence>
<evidence type="ECO:0000259" key="6">
    <source>
        <dbReference type="PROSITE" id="PS50045"/>
    </source>
</evidence>
<evidence type="ECO:0000256" key="5">
    <source>
        <dbReference type="ARBA" id="ARBA00023163"/>
    </source>
</evidence>
<dbReference type="GO" id="GO:0043565">
    <property type="term" value="F:sequence-specific DNA binding"/>
    <property type="evidence" value="ECO:0007669"/>
    <property type="project" value="InterPro"/>
</dbReference>
<dbReference type="InterPro" id="IPR003593">
    <property type="entry name" value="AAA+_ATPase"/>
</dbReference>
<dbReference type="InterPro" id="IPR009057">
    <property type="entry name" value="Homeodomain-like_sf"/>
</dbReference>
<dbReference type="SMART" id="SM00091">
    <property type="entry name" value="PAS"/>
    <property type="match status" value="1"/>
</dbReference>
<dbReference type="SUPFAM" id="SSF46689">
    <property type="entry name" value="Homeodomain-like"/>
    <property type="match status" value="1"/>
</dbReference>
<dbReference type="PROSITE" id="PS00688">
    <property type="entry name" value="SIGMA54_INTERACT_3"/>
    <property type="match status" value="1"/>
</dbReference>
<dbReference type="SUPFAM" id="SSF55785">
    <property type="entry name" value="PYP-like sensor domain (PAS domain)"/>
    <property type="match status" value="1"/>
</dbReference>
<organism evidence="8 9">
    <name type="scientific">Anaerosporomusa subterranea</name>
    <dbReference type="NCBI Taxonomy" id="1794912"/>
    <lineage>
        <taxon>Bacteria</taxon>
        <taxon>Bacillati</taxon>
        <taxon>Bacillota</taxon>
        <taxon>Negativicutes</taxon>
        <taxon>Acetonemataceae</taxon>
        <taxon>Anaerosporomusa</taxon>
    </lineage>
</organism>
<dbReference type="PROSITE" id="PS00676">
    <property type="entry name" value="SIGMA54_INTERACT_2"/>
    <property type="match status" value="1"/>
</dbReference>
<dbReference type="PRINTS" id="PR01590">
    <property type="entry name" value="HTHFIS"/>
</dbReference>
<keyword evidence="1" id="KW-0547">Nucleotide-binding</keyword>
<dbReference type="InterPro" id="IPR025944">
    <property type="entry name" value="Sigma_54_int_dom_CS"/>
</dbReference>
<dbReference type="EMBL" id="LSGP01000017">
    <property type="protein sequence ID" value="KYZ76056.1"/>
    <property type="molecule type" value="Genomic_DNA"/>
</dbReference>
<dbReference type="AlphaFoldDB" id="A0A154BQ40"/>
<evidence type="ECO:0000256" key="1">
    <source>
        <dbReference type="ARBA" id="ARBA00022741"/>
    </source>
</evidence>
<feature type="domain" description="PAS" evidence="7">
    <location>
        <begin position="13"/>
        <end position="64"/>
    </location>
</feature>
<dbReference type="PANTHER" id="PTHR32071">
    <property type="entry name" value="TRANSCRIPTIONAL REGULATORY PROTEIN"/>
    <property type="match status" value="1"/>
</dbReference>
<reference evidence="8 9" key="1">
    <citation type="submission" date="2016-02" db="EMBL/GenBank/DDBJ databases">
        <title>Anaerosporomusa subterraneum gen. nov., sp. nov., a spore-forming obligate anaerobe isolated from saprolite.</title>
        <authorList>
            <person name="Choi J.K."/>
            <person name="Shah M."/>
            <person name="Yee N."/>
        </authorList>
    </citation>
    <scope>NUCLEOTIDE SEQUENCE [LARGE SCALE GENOMIC DNA]</scope>
    <source>
        <strain evidence="8 9">RU4</strain>
    </source>
</reference>
<protein>
    <recommendedName>
        <fullName evidence="10">Fis family transcriptional regulator</fullName>
    </recommendedName>
</protein>
<dbReference type="Gene3D" id="3.40.50.300">
    <property type="entry name" value="P-loop containing nucleotide triphosphate hydrolases"/>
    <property type="match status" value="1"/>
</dbReference>
<evidence type="ECO:0000256" key="2">
    <source>
        <dbReference type="ARBA" id="ARBA00022840"/>
    </source>
</evidence>
<name>A0A154BQ40_ANASB</name>
<keyword evidence="5" id="KW-0804">Transcription</keyword>
<dbReference type="InterPro" id="IPR002078">
    <property type="entry name" value="Sigma_54_int"/>
</dbReference>
<evidence type="ECO:0008006" key="10">
    <source>
        <dbReference type="Google" id="ProtNLM"/>
    </source>
</evidence>
<keyword evidence="9" id="KW-1185">Reference proteome</keyword>
<dbReference type="FunFam" id="3.40.50.300:FF:000006">
    <property type="entry name" value="DNA-binding transcriptional regulator NtrC"/>
    <property type="match status" value="1"/>
</dbReference>
<keyword evidence="4" id="KW-0238">DNA-binding</keyword>
<dbReference type="InterPro" id="IPR027417">
    <property type="entry name" value="P-loop_NTPase"/>
</dbReference>
<sequence>MNVTMPEQQDYSTDVRLRSIIDNPFEGIMAIDATGVVFFANAFFLDILNCSQQNVIGKKIWDIIPSCRLFETIGQGYSIWGETLKINAKEFLVARFPLKVDGKTVGAMVKTVFPDQAIAKEIVHKLSQPANVSSSCMQLMWTCRDIIGEAPPMLYVKKLARRASRTSSTLLITGESGTGKEIIAQAIHTRSVRREAPFISVNCGAIPENLLESELFGYVDGAFTGARKGGKPGKFELANGGTILLDEIGDMPLYMQVKILRVLQERAVWRIGATTPTMLDVRVMASTNTDLKQLIKDKKFCEDLYYRLNVLEINLPPLRERVDDLPLLAQALIQRINKKIGSDAQGITEESLDILKSYSWPGNVRELENLLEQAINWSDDPLIDICKIPVRPWESNPRQSLVGLDSPFRNRVEETERELIINALERTNGNKARAARALNMQRSVLYKKLERMKI</sequence>
<feature type="domain" description="Sigma-54 factor interaction" evidence="6">
    <location>
        <begin position="146"/>
        <end position="376"/>
    </location>
</feature>
<proteinExistence type="predicted"/>
<dbReference type="Pfam" id="PF02954">
    <property type="entry name" value="HTH_8"/>
    <property type="match status" value="1"/>
</dbReference>
<evidence type="ECO:0000259" key="7">
    <source>
        <dbReference type="PROSITE" id="PS50112"/>
    </source>
</evidence>
<dbReference type="Proteomes" id="UP000076268">
    <property type="component" value="Unassembled WGS sequence"/>
</dbReference>
<dbReference type="InterPro" id="IPR058031">
    <property type="entry name" value="AAA_lid_NorR"/>
</dbReference>
<dbReference type="PROSITE" id="PS50045">
    <property type="entry name" value="SIGMA54_INTERACT_4"/>
    <property type="match status" value="1"/>
</dbReference>
<dbReference type="GO" id="GO:0006355">
    <property type="term" value="P:regulation of DNA-templated transcription"/>
    <property type="evidence" value="ECO:0007669"/>
    <property type="project" value="InterPro"/>
</dbReference>
<dbReference type="CDD" id="cd00009">
    <property type="entry name" value="AAA"/>
    <property type="match status" value="1"/>
</dbReference>
<dbReference type="Pfam" id="PF25601">
    <property type="entry name" value="AAA_lid_14"/>
    <property type="match status" value="1"/>
</dbReference>
<dbReference type="Pfam" id="PF00158">
    <property type="entry name" value="Sigma54_activat"/>
    <property type="match status" value="1"/>
</dbReference>
<dbReference type="GO" id="GO:0005524">
    <property type="term" value="F:ATP binding"/>
    <property type="evidence" value="ECO:0007669"/>
    <property type="project" value="UniProtKB-KW"/>
</dbReference>
<dbReference type="Gene3D" id="1.10.10.60">
    <property type="entry name" value="Homeodomain-like"/>
    <property type="match status" value="1"/>
</dbReference>
<dbReference type="InterPro" id="IPR025943">
    <property type="entry name" value="Sigma_54_int_dom_ATP-bd_2"/>
</dbReference>
<evidence type="ECO:0000313" key="9">
    <source>
        <dbReference type="Proteomes" id="UP000076268"/>
    </source>
</evidence>
<dbReference type="InterPro" id="IPR002197">
    <property type="entry name" value="HTH_Fis"/>
</dbReference>
<dbReference type="InterPro" id="IPR035965">
    <property type="entry name" value="PAS-like_dom_sf"/>
</dbReference>
<dbReference type="InterPro" id="IPR025662">
    <property type="entry name" value="Sigma_54_int_dom_ATP-bd_1"/>
</dbReference>
<dbReference type="InterPro" id="IPR000014">
    <property type="entry name" value="PAS"/>
</dbReference>